<reference evidence="3" key="1">
    <citation type="submission" date="2015-08" db="UniProtKB">
        <authorList>
            <consortium name="WormBaseParasite"/>
        </authorList>
    </citation>
    <scope>IDENTIFICATION</scope>
</reference>
<dbReference type="AlphaFoldDB" id="A0A0K0EBH7"/>
<evidence type="ECO:0000256" key="1">
    <source>
        <dbReference type="SAM" id="SignalP"/>
    </source>
</evidence>
<feature type="signal peptide" evidence="1">
    <location>
        <begin position="1"/>
        <end position="22"/>
    </location>
</feature>
<protein>
    <submittedName>
        <fullName evidence="3 4">Uncharacterized protein</fullName>
    </submittedName>
</protein>
<dbReference type="WBParaSite" id="TCONS_00005220.p1">
    <property type="protein sequence ID" value="TCONS_00005220.p1"/>
    <property type="gene ID" value="XLOC_003554"/>
</dbReference>
<evidence type="ECO:0000313" key="2">
    <source>
        <dbReference type="Proteomes" id="UP000035681"/>
    </source>
</evidence>
<name>A0A0K0EBH7_STRER</name>
<proteinExistence type="predicted"/>
<keyword evidence="2" id="KW-1185">Reference proteome</keyword>
<evidence type="ECO:0000313" key="4">
    <source>
        <dbReference type="WBParaSite" id="TCONS_00005220.p1"/>
    </source>
</evidence>
<dbReference type="Proteomes" id="UP000035681">
    <property type="component" value="Unplaced"/>
</dbReference>
<evidence type="ECO:0000313" key="3">
    <source>
        <dbReference type="WBParaSite" id="SSTP_0000684800.1"/>
    </source>
</evidence>
<keyword evidence="1" id="KW-0732">Signal</keyword>
<dbReference type="WBParaSite" id="SSTP_0000684800.1">
    <property type="protein sequence ID" value="SSTP_0000684800.1"/>
    <property type="gene ID" value="SSTP_0000684800"/>
</dbReference>
<feature type="chain" id="PRO_5005327894" evidence="1">
    <location>
        <begin position="23"/>
        <end position="130"/>
    </location>
</feature>
<organism evidence="3">
    <name type="scientific">Strongyloides stercoralis</name>
    <name type="common">Threadworm</name>
    <dbReference type="NCBI Taxonomy" id="6248"/>
    <lineage>
        <taxon>Eukaryota</taxon>
        <taxon>Metazoa</taxon>
        <taxon>Ecdysozoa</taxon>
        <taxon>Nematoda</taxon>
        <taxon>Chromadorea</taxon>
        <taxon>Rhabditida</taxon>
        <taxon>Tylenchina</taxon>
        <taxon>Panagrolaimomorpha</taxon>
        <taxon>Strongyloidoidea</taxon>
        <taxon>Strongyloididae</taxon>
        <taxon>Strongyloides</taxon>
    </lineage>
</organism>
<accession>A0A0K0EBH7</accession>
<sequence length="130" mass="14483">MQFLQFVFVTIILLNTLYSLNGIPTSIISNRDDNENLIRKVREISDDSIEEKNGWKELIDGGKEYTAIPVPTTTTTSSTTITTTTNATTTVATTNSSVTTTQPTNTTRKRKEPDFLTRTFGPIFKLFGLN</sequence>